<dbReference type="Pfam" id="PF07811">
    <property type="entry name" value="TadE"/>
    <property type="match status" value="1"/>
</dbReference>
<dbReference type="AlphaFoldDB" id="A0A7C3AQR3"/>
<gene>
    <name evidence="3" type="ORF">ENP13_05470</name>
</gene>
<feature type="domain" description="TadE-like" evidence="2">
    <location>
        <begin position="18"/>
        <end position="60"/>
    </location>
</feature>
<reference evidence="3" key="1">
    <citation type="journal article" date="2020" name="mSystems">
        <title>Genome- and Community-Level Interaction Insights into Carbon Utilization and Element Cycling Functions of Hydrothermarchaeota in Hydrothermal Sediment.</title>
        <authorList>
            <person name="Zhou Z."/>
            <person name="Liu Y."/>
            <person name="Xu W."/>
            <person name="Pan J."/>
            <person name="Luo Z.H."/>
            <person name="Li M."/>
        </authorList>
    </citation>
    <scope>NUCLEOTIDE SEQUENCE [LARGE SCALE GENOMIC DNA]</scope>
    <source>
        <strain evidence="3">SpSt-192</strain>
    </source>
</reference>
<name>A0A7C3AQR3_9BACT</name>
<feature type="transmembrane region" description="Helical" evidence="1">
    <location>
        <begin position="21"/>
        <end position="39"/>
    </location>
</feature>
<evidence type="ECO:0000256" key="1">
    <source>
        <dbReference type="SAM" id="Phobius"/>
    </source>
</evidence>
<evidence type="ECO:0000313" key="3">
    <source>
        <dbReference type="EMBL" id="HEX70675.1"/>
    </source>
</evidence>
<organism evidence="3">
    <name type="scientific">Thermorudis sp</name>
    <dbReference type="NCBI Taxonomy" id="1969470"/>
    <lineage>
        <taxon>Bacteria</taxon>
        <taxon>Pseudomonadati</taxon>
        <taxon>Thermomicrobiota</taxon>
        <taxon>Thermomicrobia</taxon>
        <taxon>Thermomicrobia incertae sedis</taxon>
        <taxon>Thermorudis</taxon>
    </lineage>
</organism>
<keyword evidence="1" id="KW-0472">Membrane</keyword>
<accession>A0A7C3AQR3</accession>
<proteinExistence type="predicted"/>
<dbReference type="EMBL" id="DSID01000411">
    <property type="protein sequence ID" value="HEX70675.1"/>
    <property type="molecule type" value="Genomic_DNA"/>
</dbReference>
<dbReference type="InterPro" id="IPR012495">
    <property type="entry name" value="TadE-like_dom"/>
</dbReference>
<keyword evidence="1" id="KW-0812">Transmembrane</keyword>
<protein>
    <submittedName>
        <fullName evidence="3">Pilus assembly protein</fullName>
    </submittedName>
</protein>
<sequence>MRARHSGESLVRAHRLFGQSTVEFALIALPFVLLVFGIIEGGRLVFTYHEIQNAAREGSRYMVAHGAFADDPLAPGDADEVEDYVLSKTAGLDPGALEISADWLDGSNEPGKRVEVTVQYKFEPIVGMVLGADPITLSARSEMRIHY</sequence>
<comment type="caution">
    <text evidence="3">The sequence shown here is derived from an EMBL/GenBank/DDBJ whole genome shotgun (WGS) entry which is preliminary data.</text>
</comment>
<evidence type="ECO:0000259" key="2">
    <source>
        <dbReference type="Pfam" id="PF07811"/>
    </source>
</evidence>
<keyword evidence="1" id="KW-1133">Transmembrane helix</keyword>